<dbReference type="KEGG" id="soh:D1869_08040"/>
<sequence>MKAKKLILVTSEAHPSHKPFLKVIDELSKELNLEKEIKMEDYAFLADYGEKDEFGTTFLPQLFLETDDGKITPILTQMPFNPQKLEPDPEEGKKQALEKIKNILSQ</sequence>
<dbReference type="GeneID" id="54123319"/>
<dbReference type="AlphaFoldDB" id="A0A650CH69"/>
<proteinExistence type="predicted"/>
<dbReference type="EMBL" id="JACHFY010000001">
    <property type="protein sequence ID" value="MBB5252405.1"/>
    <property type="molecule type" value="Genomic_DNA"/>
</dbReference>
<name>A0A650CH69_SULOH</name>
<dbReference type="EMBL" id="CP045484">
    <property type="protein sequence ID" value="QGR17140.1"/>
    <property type="molecule type" value="Genomic_DNA"/>
</dbReference>
<keyword evidence="3" id="KW-1185">Reference proteome</keyword>
<organism evidence="2 3">
    <name type="scientific">Sulfurisphaera ohwakuensis</name>
    <dbReference type="NCBI Taxonomy" id="69656"/>
    <lineage>
        <taxon>Archaea</taxon>
        <taxon>Thermoproteota</taxon>
        <taxon>Thermoprotei</taxon>
        <taxon>Sulfolobales</taxon>
        <taxon>Sulfolobaceae</taxon>
        <taxon>Sulfurisphaera</taxon>
    </lineage>
</organism>
<evidence type="ECO:0000313" key="1">
    <source>
        <dbReference type="EMBL" id="MBB5252405.1"/>
    </source>
</evidence>
<evidence type="ECO:0000313" key="3">
    <source>
        <dbReference type="Proteomes" id="UP000427373"/>
    </source>
</evidence>
<protein>
    <submittedName>
        <fullName evidence="2">Uncharacterized protein</fullName>
    </submittedName>
</protein>
<accession>A0A650CH69</accession>
<dbReference type="Proteomes" id="UP000582213">
    <property type="component" value="Unassembled WGS sequence"/>
</dbReference>
<evidence type="ECO:0000313" key="4">
    <source>
        <dbReference type="Proteomes" id="UP000582213"/>
    </source>
</evidence>
<gene>
    <name evidence="2" type="ORF">D1869_08040</name>
    <name evidence="1" type="ORF">HNQ62_000123</name>
</gene>
<reference evidence="2 3" key="1">
    <citation type="submission" date="2019-10" db="EMBL/GenBank/DDBJ databases">
        <title>Genome Sequences from Six Type Strain Members of the Archaeal Family Sulfolobaceae: Acidianus ambivalens, Acidianus infernus, Metallosphaera prunae, Stygiolobus azoricus, Sulfolobus metallicus, and Sulfurisphaera ohwakuensis.</title>
        <authorList>
            <person name="Counts J.A."/>
            <person name="Kelly R.M."/>
        </authorList>
    </citation>
    <scope>NUCLEOTIDE SEQUENCE [LARGE SCALE GENOMIC DNA]</scope>
    <source>
        <strain evidence="2 3">TA-1</strain>
    </source>
</reference>
<evidence type="ECO:0000313" key="2">
    <source>
        <dbReference type="EMBL" id="QGR17140.1"/>
    </source>
</evidence>
<dbReference type="Proteomes" id="UP000427373">
    <property type="component" value="Chromosome"/>
</dbReference>
<reference evidence="1 4" key="2">
    <citation type="submission" date="2020-08" db="EMBL/GenBank/DDBJ databases">
        <title>Genomic Encyclopedia of Type Strains, Phase IV (KMG-IV): sequencing the most valuable type-strain genomes for metagenomic binning, comparative biology and taxonomic classification.</title>
        <authorList>
            <person name="Goeker M."/>
        </authorList>
    </citation>
    <scope>NUCLEOTIDE SEQUENCE [LARGE SCALE GENOMIC DNA]</scope>
    <source>
        <strain evidence="1 4">DSM 12421</strain>
    </source>
</reference>
<dbReference type="OrthoDB" id="36613at2157"/>
<dbReference type="RefSeq" id="WP_156014641.1">
    <property type="nucleotide sequence ID" value="NZ_AP031374.1"/>
</dbReference>